<dbReference type="Proteomes" id="UP000247523">
    <property type="component" value="Unassembled WGS sequence"/>
</dbReference>
<evidence type="ECO:0000313" key="5">
    <source>
        <dbReference type="EMBL" id="RDY30719.1"/>
    </source>
</evidence>
<evidence type="ECO:0000259" key="3">
    <source>
        <dbReference type="Pfam" id="PF00535"/>
    </source>
</evidence>
<dbReference type="Proteomes" id="UP000216411">
    <property type="component" value="Unassembled WGS sequence"/>
</dbReference>
<dbReference type="Gene3D" id="3.90.550.10">
    <property type="entry name" value="Spore Coat Polysaccharide Biosynthesis Protein SpsA, Chain A"/>
    <property type="match status" value="1"/>
</dbReference>
<sequence length="345" mass="41549">MKKLISIIIPCYNVERYITRCIESLVNQTMGREKLEFIFVNDASTDHTLEILLRYEQQYSNCFIVINNVENLGIGGARNVALTYVSGSYIGFVDSDDWVELDMFEKLYNKAMKYDCDIVRCRSYRDTGNEKTEFCKNANFEDTLFQIENDEERSDFIAANLLSGGVWNKLYRREIIFDNHIFFPERLAYEDLFWDSLFYLYIKRAYIIEERLYHYFINYESTVLNRNMKYHSDLLTVNYMKWEEYEKRGAFVKYKQAVEYDFINSYYFTSIKMLFLRFDKVPYEIFLELQRTVHRFIPDYKQNIYIKKYTSPLYQILLKLIEESVSAQELEQIAASYREISEINK</sequence>
<comment type="caution">
    <text evidence="4">The sequence shown here is derived from an EMBL/GenBank/DDBJ whole genome shotgun (WGS) entry which is preliminary data.</text>
</comment>
<dbReference type="RefSeq" id="WP_094377929.1">
    <property type="nucleotide sequence ID" value="NZ_NOKA02000030.1"/>
</dbReference>
<reference evidence="5 6" key="1">
    <citation type="journal article" date="2017" name="Genome Announc.">
        <title>Draft Genome Sequence of a Sporulating and Motile Strain of Lachnotalea glycerini Isolated from Water in Quebec City, Canada.</title>
        <authorList>
            <person name="Maheux A.F."/>
            <person name="Boudreau D.K."/>
            <person name="Berube E."/>
            <person name="Boissinot M."/>
            <person name="Raymond F."/>
            <person name="Brodeur S."/>
            <person name="Corbeil J."/>
            <person name="Isabel S."/>
            <person name="Omar R.F."/>
            <person name="Bergeron M.G."/>
        </authorList>
    </citation>
    <scope>NUCLEOTIDE SEQUENCE [LARGE SCALE GENOMIC DNA]</scope>
    <source>
        <strain evidence="5 6">CCRI-19302</strain>
    </source>
</reference>
<evidence type="ECO:0000256" key="2">
    <source>
        <dbReference type="ARBA" id="ARBA00022679"/>
    </source>
</evidence>
<dbReference type="PANTHER" id="PTHR22916">
    <property type="entry name" value="GLYCOSYLTRANSFERASE"/>
    <property type="match status" value="1"/>
</dbReference>
<dbReference type="InterPro" id="IPR001173">
    <property type="entry name" value="Glyco_trans_2-like"/>
</dbReference>
<evidence type="ECO:0000313" key="6">
    <source>
        <dbReference type="Proteomes" id="UP000216411"/>
    </source>
</evidence>
<dbReference type="EMBL" id="QICS01000001">
    <property type="protein sequence ID" value="PXV95380.1"/>
    <property type="molecule type" value="Genomic_DNA"/>
</dbReference>
<keyword evidence="1" id="KW-0328">Glycosyltransferase</keyword>
<keyword evidence="2 4" id="KW-0808">Transferase</keyword>
<name>A0A255IG73_9FIRM</name>
<evidence type="ECO:0000313" key="7">
    <source>
        <dbReference type="Proteomes" id="UP000247523"/>
    </source>
</evidence>
<dbReference type="InterPro" id="IPR029044">
    <property type="entry name" value="Nucleotide-diphossugar_trans"/>
</dbReference>
<dbReference type="Pfam" id="PF00535">
    <property type="entry name" value="Glycos_transf_2"/>
    <property type="match status" value="1"/>
</dbReference>
<reference evidence="5" key="3">
    <citation type="submission" date="2018-07" db="EMBL/GenBank/DDBJ databases">
        <authorList>
            <person name="Quirk P.G."/>
            <person name="Krulwich T.A."/>
        </authorList>
    </citation>
    <scope>NUCLEOTIDE SEQUENCE</scope>
    <source>
        <strain evidence="5">CCRI-19302</strain>
    </source>
</reference>
<keyword evidence="6" id="KW-1185">Reference proteome</keyword>
<feature type="domain" description="Glycosyltransferase 2-like" evidence="3">
    <location>
        <begin position="6"/>
        <end position="175"/>
    </location>
</feature>
<dbReference type="AlphaFoldDB" id="A0A255IG73"/>
<dbReference type="SUPFAM" id="SSF53448">
    <property type="entry name" value="Nucleotide-diphospho-sugar transferases"/>
    <property type="match status" value="1"/>
</dbReference>
<accession>A0A255IG73</accession>
<dbReference type="EMBL" id="NOKA02000030">
    <property type="protein sequence ID" value="RDY30719.1"/>
    <property type="molecule type" value="Genomic_DNA"/>
</dbReference>
<evidence type="ECO:0000313" key="4">
    <source>
        <dbReference type="EMBL" id="PXV95380.1"/>
    </source>
</evidence>
<dbReference type="PANTHER" id="PTHR22916:SF51">
    <property type="entry name" value="GLYCOSYLTRANSFERASE EPSH-RELATED"/>
    <property type="match status" value="1"/>
</dbReference>
<dbReference type="OrthoDB" id="9807674at2"/>
<dbReference type="GO" id="GO:0016757">
    <property type="term" value="F:glycosyltransferase activity"/>
    <property type="evidence" value="ECO:0007669"/>
    <property type="project" value="UniProtKB-KW"/>
</dbReference>
<organism evidence="4 7">
    <name type="scientific">Lachnotalea glycerini</name>
    <dbReference type="NCBI Taxonomy" id="1763509"/>
    <lineage>
        <taxon>Bacteria</taxon>
        <taxon>Bacillati</taxon>
        <taxon>Bacillota</taxon>
        <taxon>Clostridia</taxon>
        <taxon>Lachnospirales</taxon>
        <taxon>Lachnospiraceae</taxon>
        <taxon>Lachnotalea</taxon>
    </lineage>
</organism>
<proteinExistence type="predicted"/>
<gene>
    <name evidence="4" type="ORF">C8E03_1018</name>
    <name evidence="5" type="ORF">CG710_013440</name>
</gene>
<evidence type="ECO:0000256" key="1">
    <source>
        <dbReference type="ARBA" id="ARBA00022676"/>
    </source>
</evidence>
<protein>
    <submittedName>
        <fullName evidence="4 5">Glycosyltransferase</fullName>
    </submittedName>
</protein>
<dbReference type="CDD" id="cd00761">
    <property type="entry name" value="Glyco_tranf_GTA_type"/>
    <property type="match status" value="1"/>
</dbReference>
<reference evidence="4 7" key="2">
    <citation type="submission" date="2018-05" db="EMBL/GenBank/DDBJ databases">
        <title>Genomic Encyclopedia of Type Strains, Phase IV (KMG-IV): sequencing the most valuable type-strain genomes for metagenomic binning, comparative biology and taxonomic classification.</title>
        <authorList>
            <person name="Goeker M."/>
        </authorList>
    </citation>
    <scope>NUCLEOTIDE SEQUENCE [LARGE SCALE GENOMIC DNA]</scope>
    <source>
        <strain evidence="4 7">DSM 28816</strain>
    </source>
</reference>